<dbReference type="EMBL" id="CAIX01000035">
    <property type="protein sequence ID" value="CCI42545.1"/>
    <property type="molecule type" value="Genomic_DNA"/>
</dbReference>
<proteinExistence type="predicted"/>
<sequence length="207" mass="23717">MTHSVAHSIATQSPDEISLFCAERNHGRGVMVSIGDDKLHRLEEMMTNWTCRHDPIDLGATWPFATRPRCLTFCVKKQMYCFRFPNAHKIVIQPIEPEVSSFCLPLYERNKLSLPQANTLFWLITRTTRYFSELRQRAVSGIGRLRVSSAFFSMPCFSGLRSLPFLLLALCYSHRRAMDLIISLADIYSVTSLYVTDATIRLSFSLI</sequence>
<accession>A0A024G7M3</accession>
<keyword evidence="2" id="KW-1185">Reference proteome</keyword>
<protein>
    <submittedName>
        <fullName evidence="1">Uncharacterized protein</fullName>
    </submittedName>
</protein>
<reference evidence="1 2" key="1">
    <citation type="submission" date="2012-05" db="EMBL/GenBank/DDBJ databases">
        <title>Recombination and specialization in a pathogen metapopulation.</title>
        <authorList>
            <person name="Gardiner A."/>
            <person name="Kemen E."/>
            <person name="Schultz-Larsen T."/>
            <person name="MacLean D."/>
            <person name="Van Oosterhout C."/>
            <person name="Jones J.D.G."/>
        </authorList>
    </citation>
    <scope>NUCLEOTIDE SEQUENCE [LARGE SCALE GENOMIC DNA]</scope>
    <source>
        <strain evidence="1 2">Ac Nc2</strain>
    </source>
</reference>
<dbReference type="InParanoid" id="A0A024G7M3"/>
<evidence type="ECO:0000313" key="2">
    <source>
        <dbReference type="Proteomes" id="UP000053237"/>
    </source>
</evidence>
<evidence type="ECO:0000313" key="1">
    <source>
        <dbReference type="EMBL" id="CCI42545.1"/>
    </source>
</evidence>
<dbReference type="Proteomes" id="UP000053237">
    <property type="component" value="Unassembled WGS sequence"/>
</dbReference>
<gene>
    <name evidence="1" type="ORF">BN9_033290</name>
</gene>
<dbReference type="AlphaFoldDB" id="A0A024G7M3"/>
<name>A0A024G7M3_9STRA</name>
<organism evidence="1 2">
    <name type="scientific">Albugo candida</name>
    <dbReference type="NCBI Taxonomy" id="65357"/>
    <lineage>
        <taxon>Eukaryota</taxon>
        <taxon>Sar</taxon>
        <taxon>Stramenopiles</taxon>
        <taxon>Oomycota</taxon>
        <taxon>Peronosporomycetes</taxon>
        <taxon>Albuginales</taxon>
        <taxon>Albuginaceae</taxon>
        <taxon>Albugo</taxon>
    </lineage>
</organism>
<comment type="caution">
    <text evidence="1">The sequence shown here is derived from an EMBL/GenBank/DDBJ whole genome shotgun (WGS) entry which is preliminary data.</text>
</comment>